<dbReference type="InterPro" id="IPR036047">
    <property type="entry name" value="F-box-like_dom_sf"/>
</dbReference>
<evidence type="ECO:0000259" key="1">
    <source>
        <dbReference type="Pfam" id="PF12937"/>
    </source>
</evidence>
<dbReference type="Pfam" id="PF12937">
    <property type="entry name" value="F-box-like"/>
    <property type="match status" value="1"/>
</dbReference>
<evidence type="ECO:0000313" key="3">
    <source>
        <dbReference type="Proteomes" id="UP000271241"/>
    </source>
</evidence>
<dbReference type="SUPFAM" id="SSF81383">
    <property type="entry name" value="F-box domain"/>
    <property type="match status" value="1"/>
</dbReference>
<dbReference type="Proteomes" id="UP000271241">
    <property type="component" value="Unassembled WGS sequence"/>
</dbReference>
<organism evidence="2 3">
    <name type="scientific">Thamnocephalis sphaerospora</name>
    <dbReference type="NCBI Taxonomy" id="78915"/>
    <lineage>
        <taxon>Eukaryota</taxon>
        <taxon>Fungi</taxon>
        <taxon>Fungi incertae sedis</taxon>
        <taxon>Zoopagomycota</taxon>
        <taxon>Zoopagomycotina</taxon>
        <taxon>Zoopagomycetes</taxon>
        <taxon>Zoopagales</taxon>
        <taxon>Sigmoideomycetaceae</taxon>
        <taxon>Thamnocephalis</taxon>
    </lineage>
</organism>
<dbReference type="Gene3D" id="1.20.1280.50">
    <property type="match status" value="1"/>
</dbReference>
<dbReference type="EMBL" id="KZ992933">
    <property type="protein sequence ID" value="RKP06198.1"/>
    <property type="molecule type" value="Genomic_DNA"/>
</dbReference>
<proteinExistence type="predicted"/>
<feature type="domain" description="F-box" evidence="1">
    <location>
        <begin position="6"/>
        <end position="52"/>
    </location>
</feature>
<protein>
    <recommendedName>
        <fullName evidence="1">F-box domain-containing protein</fullName>
    </recommendedName>
</protein>
<keyword evidence="3" id="KW-1185">Reference proteome</keyword>
<sequence>MSAHHWQRLPPELAICIAAAAELTSTLRLARTCHLLWRVLGKDPRLWRRVYMEYWQPCNRESDWWAWATTIDQCNLQLGTEVSTHSPSVADWHTLVQKRVYADAARRAARPLHTWTVHLAQPHGITWYTEVVAQSAWGMVCKSRPGYRLMVVPMAVPAAGQLEGHSMYELLLSGQSVKNSTIVAMNEQFIVVGVEVHEHGYDVIYHAWRIPAQEPCQSLAGQGLQWIDGCYEISGRWYLHMADVLLVWNIETGQHWRIDLLDNYISCWAVFLDTNARHAQLYMGTILPDDENQDSIPVNSGSSLENTPHQPDVVSYDWRVWHISPNDTTVCKGNGMPRHHPQQDAMLDGLLTPSLSEHGQFGVGDPCNYRIAMARMTKRKVLVAFTPRYGLGPWWIRLHSLDQQRLLWQKNVGKAHLPIPLPCYSKLILVPTPYTGRWREYSLQDGTERRAYNGAPPWPVFVEILRGMTTHTALRKLWHYSIGPRMIRELATRLDISITTLCGRISMAATATHVILADRGCVHIASFLPADDQASDYQTCWGDPVDLT</sequence>
<dbReference type="InterPro" id="IPR001810">
    <property type="entry name" value="F-box_dom"/>
</dbReference>
<name>A0A4P9XK73_9FUNG</name>
<dbReference type="AlphaFoldDB" id="A0A4P9XK73"/>
<gene>
    <name evidence="2" type="ORF">THASP1DRAFT_31986</name>
</gene>
<evidence type="ECO:0000313" key="2">
    <source>
        <dbReference type="EMBL" id="RKP06198.1"/>
    </source>
</evidence>
<accession>A0A4P9XK73</accession>
<reference evidence="3" key="1">
    <citation type="journal article" date="2018" name="Nat. Microbiol.">
        <title>Leveraging single-cell genomics to expand the fungal tree of life.</title>
        <authorList>
            <person name="Ahrendt S.R."/>
            <person name="Quandt C.A."/>
            <person name="Ciobanu D."/>
            <person name="Clum A."/>
            <person name="Salamov A."/>
            <person name="Andreopoulos B."/>
            <person name="Cheng J.F."/>
            <person name="Woyke T."/>
            <person name="Pelin A."/>
            <person name="Henrissat B."/>
            <person name="Reynolds N.K."/>
            <person name="Benny G.L."/>
            <person name="Smith M.E."/>
            <person name="James T.Y."/>
            <person name="Grigoriev I.V."/>
        </authorList>
    </citation>
    <scope>NUCLEOTIDE SEQUENCE [LARGE SCALE GENOMIC DNA]</scope>
    <source>
        <strain evidence="3">RSA 1356</strain>
    </source>
</reference>